<feature type="domain" description="DUF7726" evidence="2">
    <location>
        <begin position="175"/>
        <end position="256"/>
    </location>
</feature>
<evidence type="ECO:0000313" key="3">
    <source>
        <dbReference type="EMBL" id="RAL08550.1"/>
    </source>
</evidence>
<sequence length="311" mass="33697">MAPTKRTAADALLDQENLGNSNTRPSSTASTTTKDCDAIRHDIRAFIDSKQMKVGEFQRAIGVSSRSYNDFLNQVGPEKGSRSATYLNAMRFFANRGAESMPLADASASAANIALPAATATAAAATAKRARKETANTASRSGSGSRAAAAAAADANSKFDVSGIVLEGENEMKVPVFETCDRIRKKIRAHVKKQGVTKSGFLKDAAKAAMPGSEKKINPGSLDTFLKYDGALTGNSGIVFYAAYVFFEKLRIKEGKPKDDFRLTMEKIWPAGVDRERSSNGPFFCHVSERPYINEFGQLEIISNSRVRKFR</sequence>
<feature type="domain" description="DUF7726" evidence="2">
    <location>
        <begin position="32"/>
        <end position="99"/>
    </location>
</feature>
<dbReference type="GeneID" id="37200102"/>
<evidence type="ECO:0000313" key="4">
    <source>
        <dbReference type="Proteomes" id="UP000248961"/>
    </source>
</evidence>
<dbReference type="RefSeq" id="XP_025547704.1">
    <property type="nucleotide sequence ID" value="XM_025695813.1"/>
</dbReference>
<dbReference type="VEuPathDB" id="FungiDB:BO97DRAFT_408239"/>
<organism evidence="3 4">
    <name type="scientific">Aspergillus homomorphus (strain CBS 101889)</name>
    <dbReference type="NCBI Taxonomy" id="1450537"/>
    <lineage>
        <taxon>Eukaryota</taxon>
        <taxon>Fungi</taxon>
        <taxon>Dikarya</taxon>
        <taxon>Ascomycota</taxon>
        <taxon>Pezizomycotina</taxon>
        <taxon>Eurotiomycetes</taxon>
        <taxon>Eurotiomycetidae</taxon>
        <taxon>Eurotiales</taxon>
        <taxon>Aspergillaceae</taxon>
        <taxon>Aspergillus</taxon>
        <taxon>Aspergillus subgen. Circumdati</taxon>
    </lineage>
</organism>
<dbReference type="Proteomes" id="UP000248961">
    <property type="component" value="Unassembled WGS sequence"/>
</dbReference>
<dbReference type="EMBL" id="KZ824312">
    <property type="protein sequence ID" value="RAL08550.1"/>
    <property type="molecule type" value="Genomic_DNA"/>
</dbReference>
<keyword evidence="4" id="KW-1185">Reference proteome</keyword>
<accession>A0A395HLA7</accession>
<gene>
    <name evidence="3" type="ORF">BO97DRAFT_408239</name>
</gene>
<dbReference type="InterPro" id="IPR056143">
    <property type="entry name" value="DUF7726"/>
</dbReference>
<dbReference type="PANTHER" id="PTHR42339">
    <property type="entry name" value="HISTONE H1"/>
    <property type="match status" value="1"/>
</dbReference>
<reference evidence="3 4" key="1">
    <citation type="submission" date="2018-02" db="EMBL/GenBank/DDBJ databases">
        <title>The genomes of Aspergillus section Nigri reveals drivers in fungal speciation.</title>
        <authorList>
            <consortium name="DOE Joint Genome Institute"/>
            <person name="Vesth T.C."/>
            <person name="Nybo J."/>
            <person name="Theobald S."/>
            <person name="Brandl J."/>
            <person name="Frisvad J.C."/>
            <person name="Nielsen K.F."/>
            <person name="Lyhne E.K."/>
            <person name="Kogle M.E."/>
            <person name="Kuo A."/>
            <person name="Riley R."/>
            <person name="Clum A."/>
            <person name="Nolan M."/>
            <person name="Lipzen A."/>
            <person name="Salamov A."/>
            <person name="Henrissat B."/>
            <person name="Wiebenga A."/>
            <person name="De vries R.P."/>
            <person name="Grigoriev I.V."/>
            <person name="Mortensen U.H."/>
            <person name="Andersen M.R."/>
            <person name="Baker S.E."/>
        </authorList>
    </citation>
    <scope>NUCLEOTIDE SEQUENCE [LARGE SCALE GENOMIC DNA]</scope>
    <source>
        <strain evidence="3 4">CBS 101889</strain>
    </source>
</reference>
<name>A0A395HLA7_ASPHC</name>
<evidence type="ECO:0000259" key="2">
    <source>
        <dbReference type="Pfam" id="PF24852"/>
    </source>
</evidence>
<dbReference type="Pfam" id="PF24852">
    <property type="entry name" value="DUF7726"/>
    <property type="match status" value="2"/>
</dbReference>
<dbReference type="PANTHER" id="PTHR42339:SF1">
    <property type="entry name" value="HISTONE H1"/>
    <property type="match status" value="1"/>
</dbReference>
<protein>
    <recommendedName>
        <fullName evidence="2">DUF7726 domain-containing protein</fullName>
    </recommendedName>
</protein>
<dbReference type="OrthoDB" id="2592504at2759"/>
<evidence type="ECO:0000256" key="1">
    <source>
        <dbReference type="SAM" id="MobiDB-lite"/>
    </source>
</evidence>
<feature type="compositionally biased region" description="Polar residues" evidence="1">
    <location>
        <begin position="17"/>
        <end position="33"/>
    </location>
</feature>
<dbReference type="AlphaFoldDB" id="A0A395HLA7"/>
<proteinExistence type="predicted"/>
<feature type="region of interest" description="Disordered" evidence="1">
    <location>
        <begin position="1"/>
        <end position="33"/>
    </location>
</feature>